<keyword evidence="1" id="KW-0812">Transmembrane</keyword>
<proteinExistence type="predicted"/>
<feature type="transmembrane region" description="Helical" evidence="1">
    <location>
        <begin position="43"/>
        <end position="67"/>
    </location>
</feature>
<feature type="transmembrane region" description="Helical" evidence="1">
    <location>
        <begin position="73"/>
        <end position="96"/>
    </location>
</feature>
<keyword evidence="1" id="KW-0472">Membrane</keyword>
<gene>
    <name evidence="2" type="ORF">KGD82_19890</name>
</gene>
<protein>
    <recommendedName>
        <fullName evidence="4">MFS transporter</fullName>
    </recommendedName>
</protein>
<keyword evidence="3" id="KW-1185">Reference proteome</keyword>
<keyword evidence="1" id="KW-1133">Transmembrane helix</keyword>
<evidence type="ECO:0008006" key="4">
    <source>
        <dbReference type="Google" id="ProtNLM"/>
    </source>
</evidence>
<dbReference type="SUPFAM" id="SSF103473">
    <property type="entry name" value="MFS general substrate transporter"/>
    <property type="match status" value="1"/>
</dbReference>
<evidence type="ECO:0000313" key="3">
    <source>
        <dbReference type="Proteomes" id="UP000682416"/>
    </source>
</evidence>
<accession>A0A975QIF9</accession>
<reference evidence="2" key="1">
    <citation type="submission" date="2021-05" db="EMBL/GenBank/DDBJ databases">
        <authorList>
            <person name="Kaiqin L."/>
            <person name="Jian G."/>
        </authorList>
    </citation>
    <scope>NUCLEOTIDE SEQUENCE</scope>
    <source>
        <strain evidence="2">HDS5</strain>
    </source>
</reference>
<name>A0A975QIF9_9ACTN</name>
<dbReference type="EMBL" id="CP074402">
    <property type="protein sequence ID" value="QVJ00756.1"/>
    <property type="molecule type" value="Genomic_DNA"/>
</dbReference>
<evidence type="ECO:0000256" key="1">
    <source>
        <dbReference type="SAM" id="Phobius"/>
    </source>
</evidence>
<dbReference type="Proteomes" id="UP000682416">
    <property type="component" value="Chromosome"/>
</dbReference>
<dbReference type="KEGG" id="nec:KGD82_19890"/>
<feature type="transmembrane region" description="Helical" evidence="1">
    <location>
        <begin position="12"/>
        <end position="31"/>
    </location>
</feature>
<sequence length="110" mass="11343">MSFLNEAYLVGAFFVAAGSIQVPVLMSRALVVQEQVPPQDWSFAFSSLYAAKGIGYGAAGLVAGAAISAVGPTWAIIACAAVALVVALVAGVCDLLRNRTRSHPAQPRNP</sequence>
<dbReference type="InterPro" id="IPR036259">
    <property type="entry name" value="MFS_trans_sf"/>
</dbReference>
<evidence type="ECO:0000313" key="2">
    <source>
        <dbReference type="EMBL" id="QVJ00756.1"/>
    </source>
</evidence>
<dbReference type="AlphaFoldDB" id="A0A975QIF9"/>
<organism evidence="2 3">
    <name type="scientific">Nocardiopsis eucommiae</name>
    <dbReference type="NCBI Taxonomy" id="2831970"/>
    <lineage>
        <taxon>Bacteria</taxon>
        <taxon>Bacillati</taxon>
        <taxon>Actinomycetota</taxon>
        <taxon>Actinomycetes</taxon>
        <taxon>Streptosporangiales</taxon>
        <taxon>Nocardiopsidaceae</taxon>
        <taxon>Nocardiopsis</taxon>
    </lineage>
</organism>
<dbReference type="Gene3D" id="1.20.1250.20">
    <property type="entry name" value="MFS general substrate transporter like domains"/>
    <property type="match status" value="1"/>
</dbReference>